<keyword evidence="9" id="KW-1133">Transmembrane helix</keyword>
<dbReference type="RefSeq" id="WP_090119880.1">
    <property type="nucleotide sequence ID" value="NZ_FNNJ01000001.1"/>
</dbReference>
<dbReference type="Proteomes" id="UP000199595">
    <property type="component" value="Unassembled WGS sequence"/>
</dbReference>
<keyword evidence="14" id="KW-1185">Reference proteome</keyword>
<evidence type="ECO:0000256" key="9">
    <source>
        <dbReference type="ARBA" id="ARBA00022989"/>
    </source>
</evidence>
<evidence type="ECO:0000256" key="2">
    <source>
        <dbReference type="ARBA" id="ARBA00004323"/>
    </source>
</evidence>
<dbReference type="UniPathway" id="UPA00378"/>
<keyword evidence="11" id="KW-0472">Membrane</keyword>
<evidence type="ECO:0000313" key="13">
    <source>
        <dbReference type="EMBL" id="SDW45727.1"/>
    </source>
</evidence>
<sequence length="315" mass="37025">MNISQYAPVVLFVFNRLDHAKQTIESLKKNKFSDKTDLFIYCDNYLKIKDEEDVRKVKDFVYTVTGFKSISIIEREQNYGLAKSIKEGVSSVIESYGKVIVLEDDIVTSPFFLSYMNKALQIYANEERVMHISGFNYPINNSEFESSYFSSMSACWGWATWKRAWDKFENNIELLENKITEKGKDKFIVSSNFTYWEQLILNKKKKLKTWFIYWYGTIYINNGLCLYPKSTYTQNIGLDGTGTNSQNGNVYYSELNTRDIDFFPSKIEEFENSNNSFKEFFDRVEKSKFEKYIINLVIKIFGLEGYKKVKKVISK</sequence>
<dbReference type="AlphaFoldDB" id="A0A1H2TPL8"/>
<keyword evidence="8" id="KW-0735">Signal-anchor</keyword>
<reference evidence="13 14" key="1">
    <citation type="submission" date="2016-10" db="EMBL/GenBank/DDBJ databases">
        <authorList>
            <person name="de Groot N.N."/>
        </authorList>
    </citation>
    <scope>NUCLEOTIDE SEQUENCE [LARGE SCALE GENOMIC DNA]</scope>
    <source>
        <strain evidence="13 14">DSM 24956</strain>
    </source>
</reference>
<gene>
    <name evidence="13" type="ORF">SAMN05444411_101769</name>
</gene>
<dbReference type="GO" id="GO:0008375">
    <property type="term" value="F:acetylglucosaminyltransferase activity"/>
    <property type="evidence" value="ECO:0007669"/>
    <property type="project" value="InterPro"/>
</dbReference>
<evidence type="ECO:0000256" key="4">
    <source>
        <dbReference type="ARBA" id="ARBA00022676"/>
    </source>
</evidence>
<keyword evidence="7" id="KW-0479">Metal-binding</keyword>
<dbReference type="STRING" id="762486.SAMN05444411_101769"/>
<evidence type="ECO:0000256" key="11">
    <source>
        <dbReference type="ARBA" id="ARBA00023136"/>
    </source>
</evidence>
<evidence type="ECO:0000256" key="3">
    <source>
        <dbReference type="ARBA" id="ARBA00004922"/>
    </source>
</evidence>
<keyword evidence="10" id="KW-0333">Golgi apparatus</keyword>
<evidence type="ECO:0000256" key="1">
    <source>
        <dbReference type="ARBA" id="ARBA00001936"/>
    </source>
</evidence>
<comment type="cofactor">
    <cofactor evidence="1">
        <name>Mn(2+)</name>
        <dbReference type="ChEBI" id="CHEBI:29035"/>
    </cofactor>
</comment>
<evidence type="ECO:0000256" key="10">
    <source>
        <dbReference type="ARBA" id="ARBA00023034"/>
    </source>
</evidence>
<keyword evidence="6" id="KW-0812">Transmembrane</keyword>
<dbReference type="GO" id="GO:0046872">
    <property type="term" value="F:metal ion binding"/>
    <property type="evidence" value="ECO:0007669"/>
    <property type="project" value="UniProtKB-KW"/>
</dbReference>
<evidence type="ECO:0000256" key="12">
    <source>
        <dbReference type="ARBA" id="ARBA00023211"/>
    </source>
</evidence>
<comment type="pathway">
    <text evidence="3">Protein modification; protein glycosylation.</text>
</comment>
<dbReference type="OrthoDB" id="9785375at2"/>
<comment type="subcellular location">
    <subcellularLocation>
        <location evidence="2">Golgi apparatus membrane</location>
        <topology evidence="2">Single-pass type II membrane protein</topology>
    </subcellularLocation>
</comment>
<dbReference type="InterPro" id="IPR029044">
    <property type="entry name" value="Nucleotide-diphossugar_trans"/>
</dbReference>
<keyword evidence="5" id="KW-0808">Transferase</keyword>
<keyword evidence="12" id="KW-0464">Manganese</keyword>
<name>A0A1H2TPL8_9FLAO</name>
<dbReference type="Gene3D" id="3.90.550.10">
    <property type="entry name" value="Spore Coat Polysaccharide Biosynthesis Protein SpsA, Chain A"/>
    <property type="match status" value="1"/>
</dbReference>
<accession>A0A1H2TPL8</accession>
<dbReference type="SUPFAM" id="SSF53448">
    <property type="entry name" value="Nucleotide-diphospho-sugar transferases"/>
    <property type="match status" value="1"/>
</dbReference>
<proteinExistence type="predicted"/>
<organism evidence="13 14">
    <name type="scientific">Lutibacter oricola</name>
    <dbReference type="NCBI Taxonomy" id="762486"/>
    <lineage>
        <taxon>Bacteria</taxon>
        <taxon>Pseudomonadati</taxon>
        <taxon>Bacteroidota</taxon>
        <taxon>Flavobacteriia</taxon>
        <taxon>Flavobacteriales</taxon>
        <taxon>Flavobacteriaceae</taxon>
        <taxon>Lutibacter</taxon>
    </lineage>
</organism>
<evidence type="ECO:0000256" key="6">
    <source>
        <dbReference type="ARBA" id="ARBA00022692"/>
    </source>
</evidence>
<evidence type="ECO:0000256" key="8">
    <source>
        <dbReference type="ARBA" id="ARBA00022968"/>
    </source>
</evidence>
<evidence type="ECO:0000256" key="5">
    <source>
        <dbReference type="ARBA" id="ARBA00022679"/>
    </source>
</evidence>
<dbReference type="InterPro" id="IPR004139">
    <property type="entry name" value="Glyco_trans_13"/>
</dbReference>
<dbReference type="EMBL" id="FNNJ01000001">
    <property type="protein sequence ID" value="SDW45727.1"/>
    <property type="molecule type" value="Genomic_DNA"/>
</dbReference>
<keyword evidence="4" id="KW-0328">Glycosyltransferase</keyword>
<evidence type="ECO:0000256" key="7">
    <source>
        <dbReference type="ARBA" id="ARBA00022723"/>
    </source>
</evidence>
<dbReference type="Pfam" id="PF03071">
    <property type="entry name" value="GNT-I"/>
    <property type="match status" value="1"/>
</dbReference>
<evidence type="ECO:0000313" key="14">
    <source>
        <dbReference type="Proteomes" id="UP000199595"/>
    </source>
</evidence>
<protein>
    <submittedName>
        <fullName evidence="13">GNT-I family protein</fullName>
    </submittedName>
</protein>